<evidence type="ECO:0000256" key="5">
    <source>
        <dbReference type="ARBA" id="ARBA00012180"/>
    </source>
</evidence>
<feature type="binding site" evidence="11">
    <location>
        <position position="93"/>
    </location>
    <ligand>
        <name>Mg(2+)</name>
        <dbReference type="ChEBI" id="CHEBI:18420"/>
        <label>1</label>
    </ligand>
</feature>
<evidence type="ECO:0000256" key="11">
    <source>
        <dbReference type="HAMAP-Rule" id="MF_00042"/>
    </source>
</evidence>
<comment type="catalytic activity">
    <reaction evidence="1 11">
        <text>Endonucleolytic cleavage to 5'-phosphomonoester.</text>
        <dbReference type="EC" id="3.1.26.4"/>
    </reaction>
</comment>
<name>A0A4R1HQ27_ANCAQ</name>
<organism evidence="14 15">
    <name type="scientific">Ancylobacter aquaticus</name>
    <dbReference type="NCBI Taxonomy" id="100"/>
    <lineage>
        <taxon>Bacteria</taxon>
        <taxon>Pseudomonadati</taxon>
        <taxon>Pseudomonadota</taxon>
        <taxon>Alphaproteobacteria</taxon>
        <taxon>Hyphomicrobiales</taxon>
        <taxon>Xanthobacteraceae</taxon>
        <taxon>Ancylobacter</taxon>
    </lineage>
</organism>
<feature type="domain" description="RNase H type-1" evidence="13">
    <location>
        <begin position="24"/>
        <end position="165"/>
    </location>
</feature>
<dbReference type="Pfam" id="PF00075">
    <property type="entry name" value="RNase_H"/>
    <property type="match status" value="1"/>
</dbReference>
<evidence type="ECO:0000259" key="13">
    <source>
        <dbReference type="PROSITE" id="PS50879"/>
    </source>
</evidence>
<keyword evidence="15" id="KW-1185">Reference proteome</keyword>
<dbReference type="NCBIfam" id="NF001236">
    <property type="entry name" value="PRK00203.1"/>
    <property type="match status" value="1"/>
</dbReference>
<evidence type="ECO:0000256" key="7">
    <source>
        <dbReference type="ARBA" id="ARBA00022723"/>
    </source>
</evidence>
<protein>
    <recommendedName>
        <fullName evidence="5 11">Ribonuclease H</fullName>
        <shortName evidence="11">RNase H</shortName>
        <ecNumber evidence="5 11">3.1.26.4</ecNumber>
    </recommendedName>
</protein>
<dbReference type="PANTHER" id="PTHR10642:SF26">
    <property type="entry name" value="RIBONUCLEASE H1"/>
    <property type="match status" value="1"/>
</dbReference>
<reference evidence="14 15" key="1">
    <citation type="submission" date="2019-03" db="EMBL/GenBank/DDBJ databases">
        <title>Genomic Encyclopedia of Type Strains, Phase IV (KMG-IV): sequencing the most valuable type-strain genomes for metagenomic binning, comparative biology and taxonomic classification.</title>
        <authorList>
            <person name="Goeker M."/>
        </authorList>
    </citation>
    <scope>NUCLEOTIDE SEQUENCE [LARGE SCALE GENOMIC DNA]</scope>
    <source>
        <strain evidence="14 15">DSM 101</strain>
    </source>
</reference>
<comment type="subcellular location">
    <subcellularLocation>
        <location evidence="11">Cytoplasm</location>
    </subcellularLocation>
</comment>
<proteinExistence type="inferred from homology"/>
<keyword evidence="6 11" id="KW-0540">Nuclease</keyword>
<comment type="function">
    <text evidence="2 11">Endonuclease that specifically degrades the RNA of RNA-DNA hybrids.</text>
</comment>
<feature type="binding site" evidence="11">
    <location>
        <position position="71"/>
    </location>
    <ligand>
        <name>Mg(2+)</name>
        <dbReference type="ChEBI" id="CHEBI:18420"/>
        <label>1</label>
    </ligand>
</feature>
<keyword evidence="10 11" id="KW-0460">Magnesium</keyword>
<evidence type="ECO:0000256" key="8">
    <source>
        <dbReference type="ARBA" id="ARBA00022759"/>
    </source>
</evidence>
<keyword evidence="8 11" id="KW-0255">Endonuclease</keyword>
<evidence type="ECO:0000256" key="1">
    <source>
        <dbReference type="ARBA" id="ARBA00000077"/>
    </source>
</evidence>
<evidence type="ECO:0000256" key="3">
    <source>
        <dbReference type="ARBA" id="ARBA00005300"/>
    </source>
</evidence>
<dbReference type="GO" id="GO:0043137">
    <property type="term" value="P:DNA replication, removal of RNA primer"/>
    <property type="evidence" value="ECO:0007669"/>
    <property type="project" value="TreeGrafter"/>
</dbReference>
<keyword evidence="7 11" id="KW-0479">Metal-binding</keyword>
<dbReference type="RefSeq" id="WP_131837032.1">
    <property type="nucleotide sequence ID" value="NZ_SMFY01000004.1"/>
</dbReference>
<keyword evidence="9 11" id="KW-0378">Hydrolase</keyword>
<evidence type="ECO:0000256" key="6">
    <source>
        <dbReference type="ARBA" id="ARBA00022722"/>
    </source>
</evidence>
<comment type="caution">
    <text evidence="14">The sequence shown here is derived from an EMBL/GenBank/DDBJ whole genome shotgun (WGS) entry which is preliminary data.</text>
</comment>
<dbReference type="PROSITE" id="PS50879">
    <property type="entry name" value="RNASE_H_1"/>
    <property type="match status" value="1"/>
</dbReference>
<dbReference type="InterPro" id="IPR036397">
    <property type="entry name" value="RNaseH_sf"/>
</dbReference>
<evidence type="ECO:0000313" key="15">
    <source>
        <dbReference type="Proteomes" id="UP000295030"/>
    </source>
</evidence>
<feature type="binding site" evidence="11">
    <location>
        <position position="33"/>
    </location>
    <ligand>
        <name>Mg(2+)</name>
        <dbReference type="ChEBI" id="CHEBI:18420"/>
        <label>2</label>
    </ligand>
</feature>
<evidence type="ECO:0000256" key="9">
    <source>
        <dbReference type="ARBA" id="ARBA00022801"/>
    </source>
</evidence>
<dbReference type="InterPro" id="IPR050092">
    <property type="entry name" value="RNase_H"/>
</dbReference>
<dbReference type="EMBL" id="SMFY01000004">
    <property type="protein sequence ID" value="TCK23263.1"/>
    <property type="molecule type" value="Genomic_DNA"/>
</dbReference>
<evidence type="ECO:0000313" key="14">
    <source>
        <dbReference type="EMBL" id="TCK23263.1"/>
    </source>
</evidence>
<dbReference type="InterPro" id="IPR022892">
    <property type="entry name" value="RNaseHI"/>
</dbReference>
<dbReference type="SUPFAM" id="SSF53098">
    <property type="entry name" value="Ribonuclease H-like"/>
    <property type="match status" value="1"/>
</dbReference>
<dbReference type="PANTHER" id="PTHR10642">
    <property type="entry name" value="RIBONUCLEASE H1"/>
    <property type="match status" value="1"/>
</dbReference>
<dbReference type="EC" id="3.1.26.4" evidence="5 11"/>
<dbReference type="InterPro" id="IPR002156">
    <property type="entry name" value="RNaseH_domain"/>
</dbReference>
<feature type="binding site" evidence="11">
    <location>
        <position position="33"/>
    </location>
    <ligand>
        <name>Mg(2+)</name>
        <dbReference type="ChEBI" id="CHEBI:18420"/>
        <label>1</label>
    </ligand>
</feature>
<evidence type="ECO:0000256" key="2">
    <source>
        <dbReference type="ARBA" id="ARBA00004065"/>
    </source>
</evidence>
<dbReference type="GO" id="GO:0000287">
    <property type="term" value="F:magnesium ion binding"/>
    <property type="evidence" value="ECO:0007669"/>
    <property type="project" value="UniProtKB-UniRule"/>
</dbReference>
<feature type="region of interest" description="Disordered" evidence="12">
    <location>
        <begin position="1"/>
        <end position="22"/>
    </location>
</feature>
<dbReference type="GO" id="GO:0005737">
    <property type="term" value="C:cytoplasm"/>
    <property type="evidence" value="ECO:0007669"/>
    <property type="project" value="UniProtKB-SubCell"/>
</dbReference>
<dbReference type="HAMAP" id="MF_00042">
    <property type="entry name" value="RNase_H"/>
    <property type="match status" value="1"/>
</dbReference>
<gene>
    <name evidence="11" type="primary">rnhA</name>
    <name evidence="14" type="ORF">EV667_3942</name>
</gene>
<feature type="binding site" evidence="11">
    <location>
        <position position="157"/>
    </location>
    <ligand>
        <name>Mg(2+)</name>
        <dbReference type="ChEBI" id="CHEBI:18420"/>
        <label>2</label>
    </ligand>
</feature>
<dbReference type="GO" id="GO:0003676">
    <property type="term" value="F:nucleic acid binding"/>
    <property type="evidence" value="ECO:0007669"/>
    <property type="project" value="InterPro"/>
</dbReference>
<comment type="cofactor">
    <cofactor evidence="11">
        <name>Mg(2+)</name>
        <dbReference type="ChEBI" id="CHEBI:18420"/>
    </cofactor>
    <text evidence="11">Binds 1 Mg(2+) ion per subunit. May bind a second metal ion at a regulatory site, or after substrate binding.</text>
</comment>
<comment type="similarity">
    <text evidence="3 11">Belongs to the RNase H family.</text>
</comment>
<sequence>MKTAPGTARVFADDATPQTPGDAPKGIVAIWTDGACSGNPGPGGWGAILRYAGSQKELSGGESPTTNNRMELMAAISALEALKRPCTVDLHTDSEYMRNGITKWIAGWKRNGWRTADKKPVKNVDLWERLEAAIARHEIRWHWVKGHAGDEMNERADELARAGMAPYKAARGGF</sequence>
<dbReference type="FunFam" id="3.30.420.10:FF:000089">
    <property type="entry name" value="Ribonuclease H"/>
    <property type="match status" value="1"/>
</dbReference>
<keyword evidence="11" id="KW-0963">Cytoplasm</keyword>
<comment type="subunit">
    <text evidence="4 11">Monomer.</text>
</comment>
<dbReference type="AlphaFoldDB" id="A0A4R1HQ27"/>
<dbReference type="OrthoDB" id="7845843at2"/>
<dbReference type="InterPro" id="IPR012337">
    <property type="entry name" value="RNaseH-like_sf"/>
</dbReference>
<dbReference type="Gene3D" id="3.30.420.10">
    <property type="entry name" value="Ribonuclease H-like superfamily/Ribonuclease H"/>
    <property type="match status" value="1"/>
</dbReference>
<dbReference type="CDD" id="cd09278">
    <property type="entry name" value="RNase_HI_prokaryote_like"/>
    <property type="match status" value="1"/>
</dbReference>
<evidence type="ECO:0000256" key="12">
    <source>
        <dbReference type="SAM" id="MobiDB-lite"/>
    </source>
</evidence>
<dbReference type="Proteomes" id="UP000295030">
    <property type="component" value="Unassembled WGS sequence"/>
</dbReference>
<evidence type="ECO:0000256" key="10">
    <source>
        <dbReference type="ARBA" id="ARBA00022842"/>
    </source>
</evidence>
<accession>A0A4R1HQ27</accession>
<evidence type="ECO:0000256" key="4">
    <source>
        <dbReference type="ARBA" id="ARBA00011245"/>
    </source>
</evidence>
<dbReference type="GO" id="GO:0004523">
    <property type="term" value="F:RNA-DNA hybrid ribonuclease activity"/>
    <property type="evidence" value="ECO:0007669"/>
    <property type="project" value="UniProtKB-UniRule"/>
</dbReference>